<dbReference type="GeneID" id="85008339"/>
<feature type="transmembrane region" description="Helical" evidence="1">
    <location>
        <begin position="89"/>
        <end position="110"/>
    </location>
</feature>
<feature type="transmembrane region" description="Helical" evidence="1">
    <location>
        <begin position="20"/>
        <end position="45"/>
    </location>
</feature>
<dbReference type="EMBL" id="ACUX02000016">
    <property type="protein sequence ID" value="EEZ60732.1"/>
    <property type="molecule type" value="Genomic_DNA"/>
</dbReference>
<evidence type="ECO:0000256" key="1">
    <source>
        <dbReference type="SAM" id="Phobius"/>
    </source>
</evidence>
<evidence type="ECO:0000313" key="3">
    <source>
        <dbReference type="Proteomes" id="UP000006001"/>
    </source>
</evidence>
<dbReference type="AlphaFoldDB" id="D0WI65"/>
<dbReference type="RefSeq" id="WP_006362799.1">
    <property type="nucleotide sequence ID" value="NZ_GG700631.1"/>
</dbReference>
<dbReference type="OrthoDB" id="3199617at2"/>
<evidence type="ECO:0000313" key="2">
    <source>
        <dbReference type="EMBL" id="EEZ60732.1"/>
    </source>
</evidence>
<dbReference type="HOGENOM" id="CLU_1813851_0_0_11"/>
<comment type="caution">
    <text evidence="2">The sequence shown here is derived from an EMBL/GenBank/DDBJ whole genome shotgun (WGS) entry which is preliminary data.</text>
</comment>
<keyword evidence="1" id="KW-0812">Transmembrane</keyword>
<feature type="transmembrane region" description="Helical" evidence="1">
    <location>
        <begin position="51"/>
        <end position="77"/>
    </location>
</feature>
<keyword evidence="1" id="KW-1133">Transmembrane helix</keyword>
<keyword evidence="3" id="KW-1185">Reference proteome</keyword>
<keyword evidence="1" id="KW-0472">Membrane</keyword>
<organism evidence="2 3">
    <name type="scientific">Slackia exigua (strain ATCC 700122 / DSM 15923 / CIP 105133 / JCM 11022 / KCTC 5966 / S-7)</name>
    <dbReference type="NCBI Taxonomy" id="649764"/>
    <lineage>
        <taxon>Bacteria</taxon>
        <taxon>Bacillati</taxon>
        <taxon>Actinomycetota</taxon>
        <taxon>Coriobacteriia</taxon>
        <taxon>Eggerthellales</taxon>
        <taxon>Eggerthellaceae</taxon>
        <taxon>Slackia</taxon>
    </lineage>
</organism>
<sequence length="142" mass="14336">MDQNSTNKPAGSGILRVTSIILIVYAVIALVAGLFMMMGVYVLAADADVDAAAGVAAIVGIVAFLGGLLNLFVGVVGFKVSKRNGRNSLAFVLGIISVVFGVCGIITSFGSGEAGSIANAAVGTILPALYLYGVIETRKGIV</sequence>
<feature type="transmembrane region" description="Helical" evidence="1">
    <location>
        <begin position="116"/>
        <end position="135"/>
    </location>
</feature>
<protein>
    <recommendedName>
        <fullName evidence="4">Transmembrane protein</fullName>
    </recommendedName>
</protein>
<evidence type="ECO:0008006" key="4">
    <source>
        <dbReference type="Google" id="ProtNLM"/>
    </source>
</evidence>
<reference evidence="2" key="1">
    <citation type="submission" date="2009-10" db="EMBL/GenBank/DDBJ databases">
        <authorList>
            <person name="Weinstock G."/>
            <person name="Sodergren E."/>
            <person name="Clifton S."/>
            <person name="Fulton L."/>
            <person name="Fulton B."/>
            <person name="Courtney L."/>
            <person name="Fronick C."/>
            <person name="Harrison M."/>
            <person name="Strong C."/>
            <person name="Farmer C."/>
            <person name="Delahaunty K."/>
            <person name="Markovic C."/>
            <person name="Hall O."/>
            <person name="Minx P."/>
            <person name="Tomlinson C."/>
            <person name="Mitreva M."/>
            <person name="Nelson J."/>
            <person name="Hou S."/>
            <person name="Wollam A."/>
            <person name="Pepin K.H."/>
            <person name="Johnson M."/>
            <person name="Bhonagiri V."/>
            <person name="Nash W.E."/>
            <person name="Warren W."/>
            <person name="Chinwalla A."/>
            <person name="Mardis E.R."/>
            <person name="Wilson R.K."/>
        </authorList>
    </citation>
    <scope>NUCLEOTIDE SEQUENCE [LARGE SCALE GENOMIC DNA]</scope>
    <source>
        <strain evidence="2">ATCC 700122</strain>
    </source>
</reference>
<dbReference type="Proteomes" id="UP000006001">
    <property type="component" value="Unassembled WGS sequence"/>
</dbReference>
<dbReference type="eggNOG" id="ENOG5032HTD">
    <property type="taxonomic scope" value="Bacteria"/>
</dbReference>
<accession>D0WI65</accession>
<proteinExistence type="predicted"/>
<gene>
    <name evidence="2" type="ORF">HMPREF0762_01537</name>
</gene>
<name>D0WI65_SLAES</name>